<protein>
    <submittedName>
        <fullName evidence="3">Uncharacterized protein</fullName>
    </submittedName>
</protein>
<accession>A0AA38PG75</accession>
<gene>
    <name evidence="3" type="ORF">F5878DRAFT_657936</name>
</gene>
<name>A0AA38PG75_9AGAR</name>
<dbReference type="Proteomes" id="UP001163846">
    <property type="component" value="Unassembled WGS sequence"/>
</dbReference>
<evidence type="ECO:0000256" key="1">
    <source>
        <dbReference type="SAM" id="MobiDB-lite"/>
    </source>
</evidence>
<keyword evidence="4" id="KW-1185">Reference proteome</keyword>
<comment type="caution">
    <text evidence="3">The sequence shown here is derived from an EMBL/GenBank/DDBJ whole genome shotgun (WGS) entry which is preliminary data.</text>
</comment>
<organism evidence="3 4">
    <name type="scientific">Lentinula raphanica</name>
    <dbReference type="NCBI Taxonomy" id="153919"/>
    <lineage>
        <taxon>Eukaryota</taxon>
        <taxon>Fungi</taxon>
        <taxon>Dikarya</taxon>
        <taxon>Basidiomycota</taxon>
        <taxon>Agaricomycotina</taxon>
        <taxon>Agaricomycetes</taxon>
        <taxon>Agaricomycetidae</taxon>
        <taxon>Agaricales</taxon>
        <taxon>Marasmiineae</taxon>
        <taxon>Omphalotaceae</taxon>
        <taxon>Lentinula</taxon>
    </lineage>
</organism>
<feature type="compositionally biased region" description="Polar residues" evidence="1">
    <location>
        <begin position="54"/>
        <end position="68"/>
    </location>
</feature>
<reference evidence="3" key="1">
    <citation type="submission" date="2022-08" db="EMBL/GenBank/DDBJ databases">
        <authorList>
            <consortium name="DOE Joint Genome Institute"/>
            <person name="Min B."/>
            <person name="Riley R."/>
            <person name="Sierra-Patev S."/>
            <person name="Naranjo-Ortiz M."/>
            <person name="Looney B."/>
            <person name="Konkel Z."/>
            <person name="Slot J.C."/>
            <person name="Sakamoto Y."/>
            <person name="Steenwyk J.L."/>
            <person name="Rokas A."/>
            <person name="Carro J."/>
            <person name="Camarero S."/>
            <person name="Ferreira P."/>
            <person name="Molpeceres G."/>
            <person name="Ruiz-Duenas F.J."/>
            <person name="Serrano A."/>
            <person name="Henrissat B."/>
            <person name="Drula E."/>
            <person name="Hughes K.W."/>
            <person name="Mata J.L."/>
            <person name="Ishikawa N.K."/>
            <person name="Vargas-Isla R."/>
            <person name="Ushijima S."/>
            <person name="Smith C.A."/>
            <person name="Ahrendt S."/>
            <person name="Andreopoulos W."/>
            <person name="He G."/>
            <person name="Labutti K."/>
            <person name="Lipzen A."/>
            <person name="Ng V."/>
            <person name="Sandor L."/>
            <person name="Barry K."/>
            <person name="Martinez A.T."/>
            <person name="Xiao Y."/>
            <person name="Gibbons J.G."/>
            <person name="Terashima K."/>
            <person name="Hibbett D.S."/>
            <person name="Grigoriev I.V."/>
        </authorList>
    </citation>
    <scope>NUCLEOTIDE SEQUENCE</scope>
    <source>
        <strain evidence="3">TFB9207</strain>
    </source>
</reference>
<keyword evidence="2" id="KW-0732">Signal</keyword>
<sequence length="190" mass="19962">MTFFAVIGMISSVLALPLPGDENNIATSSSTGTSIQPQGFKAEVLDESKRPSWASVNRSSGPAVNQPSGLAVNRLSVPAVDGPSGPTVNRHPISALDRPRSPAVTRPSGPAANQRASGALAAETRPSGPAVNEPQSESAKTQNVLPQYTGSLPPVALAPSFLMTGGLKYWRLTHRVYDRIDVQAKDFGDY</sequence>
<evidence type="ECO:0000256" key="2">
    <source>
        <dbReference type="SAM" id="SignalP"/>
    </source>
</evidence>
<dbReference type="EMBL" id="MU806018">
    <property type="protein sequence ID" value="KAJ3842065.1"/>
    <property type="molecule type" value="Genomic_DNA"/>
</dbReference>
<feature type="region of interest" description="Disordered" evidence="1">
    <location>
        <begin position="76"/>
        <end position="141"/>
    </location>
</feature>
<proteinExistence type="predicted"/>
<evidence type="ECO:0000313" key="4">
    <source>
        <dbReference type="Proteomes" id="UP001163846"/>
    </source>
</evidence>
<feature type="chain" id="PRO_5041273020" evidence="2">
    <location>
        <begin position="16"/>
        <end position="190"/>
    </location>
</feature>
<evidence type="ECO:0000313" key="3">
    <source>
        <dbReference type="EMBL" id="KAJ3842065.1"/>
    </source>
</evidence>
<dbReference type="AlphaFoldDB" id="A0AA38PG75"/>
<feature type="signal peptide" evidence="2">
    <location>
        <begin position="1"/>
        <end position="15"/>
    </location>
</feature>
<feature type="region of interest" description="Disordered" evidence="1">
    <location>
        <begin position="51"/>
        <end position="70"/>
    </location>
</feature>